<dbReference type="EMBL" id="JAIWYP010000005">
    <property type="protein sequence ID" value="KAH3817667.1"/>
    <property type="molecule type" value="Genomic_DNA"/>
</dbReference>
<dbReference type="Proteomes" id="UP000828390">
    <property type="component" value="Unassembled WGS sequence"/>
</dbReference>
<organism evidence="2 3">
    <name type="scientific">Dreissena polymorpha</name>
    <name type="common">Zebra mussel</name>
    <name type="synonym">Mytilus polymorpha</name>
    <dbReference type="NCBI Taxonomy" id="45954"/>
    <lineage>
        <taxon>Eukaryota</taxon>
        <taxon>Metazoa</taxon>
        <taxon>Spiralia</taxon>
        <taxon>Lophotrochozoa</taxon>
        <taxon>Mollusca</taxon>
        <taxon>Bivalvia</taxon>
        <taxon>Autobranchia</taxon>
        <taxon>Heteroconchia</taxon>
        <taxon>Euheterodonta</taxon>
        <taxon>Imparidentia</taxon>
        <taxon>Neoheterodontei</taxon>
        <taxon>Myida</taxon>
        <taxon>Dreissenoidea</taxon>
        <taxon>Dreissenidae</taxon>
        <taxon>Dreissena</taxon>
    </lineage>
</organism>
<comment type="caution">
    <text evidence="2">The sequence shown here is derived from an EMBL/GenBank/DDBJ whole genome shotgun (WGS) entry which is preliminary data.</text>
</comment>
<evidence type="ECO:0000313" key="2">
    <source>
        <dbReference type="EMBL" id="KAH3817667.1"/>
    </source>
</evidence>
<accession>A0A9D4GPI7</accession>
<dbReference type="AlphaFoldDB" id="A0A9D4GPI7"/>
<proteinExistence type="predicted"/>
<reference evidence="2" key="2">
    <citation type="submission" date="2020-11" db="EMBL/GenBank/DDBJ databases">
        <authorList>
            <person name="McCartney M.A."/>
            <person name="Auch B."/>
            <person name="Kono T."/>
            <person name="Mallez S."/>
            <person name="Becker A."/>
            <person name="Gohl D.M."/>
            <person name="Silverstein K.A.T."/>
            <person name="Koren S."/>
            <person name="Bechman K.B."/>
            <person name="Herman A."/>
            <person name="Abrahante J.E."/>
            <person name="Garbe J."/>
        </authorList>
    </citation>
    <scope>NUCLEOTIDE SEQUENCE</scope>
    <source>
        <strain evidence="2">Duluth1</strain>
        <tissue evidence="2">Whole animal</tissue>
    </source>
</reference>
<feature type="compositionally biased region" description="Basic and acidic residues" evidence="1">
    <location>
        <begin position="60"/>
        <end position="85"/>
    </location>
</feature>
<name>A0A9D4GPI7_DREPO</name>
<keyword evidence="3" id="KW-1185">Reference proteome</keyword>
<sequence>MIQMQKDVEETASKTSRSAIIQDLINTPILKDVKIEEIIERNVQNGSMVVHYNVLSRMIESAKRSTTKRKEDKTKPTSAVEKSKLPVDALDSLTDDNVLQDSLEADTVETNSESTNAHETENNDDTLVP</sequence>
<reference evidence="2" key="1">
    <citation type="journal article" date="2019" name="bioRxiv">
        <title>The Genome of the Zebra Mussel, Dreissena polymorpha: A Resource for Invasive Species Research.</title>
        <authorList>
            <person name="McCartney M.A."/>
            <person name="Auch B."/>
            <person name="Kono T."/>
            <person name="Mallez S."/>
            <person name="Zhang Y."/>
            <person name="Obille A."/>
            <person name="Becker A."/>
            <person name="Abrahante J.E."/>
            <person name="Garbe J."/>
            <person name="Badalamenti J.P."/>
            <person name="Herman A."/>
            <person name="Mangelson H."/>
            <person name="Liachko I."/>
            <person name="Sullivan S."/>
            <person name="Sone E.D."/>
            <person name="Koren S."/>
            <person name="Silverstein K.A.T."/>
            <person name="Beckman K.B."/>
            <person name="Gohl D.M."/>
        </authorList>
    </citation>
    <scope>NUCLEOTIDE SEQUENCE</scope>
    <source>
        <strain evidence="2">Duluth1</strain>
        <tissue evidence="2">Whole animal</tissue>
    </source>
</reference>
<gene>
    <name evidence="2" type="ORF">DPMN_119222</name>
</gene>
<feature type="region of interest" description="Disordered" evidence="1">
    <location>
        <begin position="60"/>
        <end position="129"/>
    </location>
</feature>
<protein>
    <submittedName>
        <fullName evidence="2">Uncharacterized protein</fullName>
    </submittedName>
</protein>
<evidence type="ECO:0000313" key="3">
    <source>
        <dbReference type="Proteomes" id="UP000828390"/>
    </source>
</evidence>
<evidence type="ECO:0000256" key="1">
    <source>
        <dbReference type="SAM" id="MobiDB-lite"/>
    </source>
</evidence>